<dbReference type="Proteomes" id="UP000233782">
    <property type="component" value="Unassembled WGS sequence"/>
</dbReference>
<name>A0A2N3V1S5_9BACT</name>
<sequence length="136" mass="15954">MPYVHENREQLVHTSDYLDIMVNAEDKMLRSNWQGWLDTTKGHTGCLKIVETVKAYRITKILNDNSKVTGHSGDTKWMNRVWIPSLLEAGVEYFAWVYSYEFFTQLEIDNTVDNSTGITMRTFLLPEDARQWLQVF</sequence>
<evidence type="ECO:0000313" key="2">
    <source>
        <dbReference type="Proteomes" id="UP000233782"/>
    </source>
</evidence>
<gene>
    <name evidence="1" type="ORF">BD749_0519</name>
</gene>
<reference evidence="1 2" key="1">
    <citation type="submission" date="2017-12" db="EMBL/GenBank/DDBJ databases">
        <title>Genomic Encyclopedia of Type Strains, Phase III (KMG-III): the genomes of soil and plant-associated and newly described type strains.</title>
        <authorList>
            <person name="Whitman W."/>
        </authorList>
    </citation>
    <scope>NUCLEOTIDE SEQUENCE [LARGE SCALE GENOMIC DNA]</scope>
    <source>
        <strain evidence="1 2">LP43</strain>
    </source>
</reference>
<protein>
    <submittedName>
        <fullName evidence="1">Uncharacterized protein</fullName>
    </submittedName>
</protein>
<evidence type="ECO:0000313" key="1">
    <source>
        <dbReference type="EMBL" id="PKV75574.1"/>
    </source>
</evidence>
<proteinExistence type="predicted"/>
<dbReference type="RefSeq" id="WP_101442799.1">
    <property type="nucleotide sequence ID" value="NZ_PJMU01000001.1"/>
</dbReference>
<keyword evidence="2" id="KW-1185">Reference proteome</keyword>
<dbReference type="OrthoDB" id="852169at2"/>
<accession>A0A2N3V1S5</accession>
<dbReference type="AlphaFoldDB" id="A0A2N3V1S5"/>
<dbReference type="EMBL" id="PJMU01000001">
    <property type="protein sequence ID" value="PKV75574.1"/>
    <property type="molecule type" value="Genomic_DNA"/>
</dbReference>
<organism evidence="1 2">
    <name type="scientific">Pontibacter ramchanderi</name>
    <dbReference type="NCBI Taxonomy" id="1179743"/>
    <lineage>
        <taxon>Bacteria</taxon>
        <taxon>Pseudomonadati</taxon>
        <taxon>Bacteroidota</taxon>
        <taxon>Cytophagia</taxon>
        <taxon>Cytophagales</taxon>
        <taxon>Hymenobacteraceae</taxon>
        <taxon>Pontibacter</taxon>
    </lineage>
</organism>
<comment type="caution">
    <text evidence="1">The sequence shown here is derived from an EMBL/GenBank/DDBJ whole genome shotgun (WGS) entry which is preliminary data.</text>
</comment>